<dbReference type="Gene3D" id="3.30.1300.30">
    <property type="entry name" value="GSPII I/J protein-like"/>
    <property type="match status" value="1"/>
</dbReference>
<dbReference type="InterPro" id="IPR045584">
    <property type="entry name" value="Pilin-like"/>
</dbReference>
<evidence type="ECO:0000256" key="8">
    <source>
        <dbReference type="ARBA" id="ARBA00022927"/>
    </source>
</evidence>
<dbReference type="Pfam" id="PF05662">
    <property type="entry name" value="YadA_stalk"/>
    <property type="match status" value="3"/>
</dbReference>
<feature type="domain" description="Trimeric autotransporter adhesin YadA-like stalk" evidence="13">
    <location>
        <begin position="633"/>
        <end position="670"/>
    </location>
</feature>
<dbReference type="InterPro" id="IPR005594">
    <property type="entry name" value="YadA_C"/>
</dbReference>
<name>U1GY43_9PAST</name>
<feature type="region of interest" description="Disordered" evidence="11">
    <location>
        <begin position="229"/>
        <end position="264"/>
    </location>
</feature>
<keyword evidence="5" id="KW-1134">Transmembrane beta strand</keyword>
<dbReference type="GO" id="GO:0009986">
    <property type="term" value="C:cell surface"/>
    <property type="evidence" value="ECO:0007669"/>
    <property type="project" value="UniProtKB-SubCell"/>
</dbReference>
<dbReference type="SUPFAM" id="SSF54523">
    <property type="entry name" value="Pili subunits"/>
    <property type="match status" value="1"/>
</dbReference>
<keyword evidence="9" id="KW-0472">Membrane</keyword>
<evidence type="ECO:0000256" key="2">
    <source>
        <dbReference type="ARBA" id="ARBA00004442"/>
    </source>
</evidence>
<dbReference type="EMBL" id="AVOX01000065">
    <property type="protein sequence ID" value="ERF77433.1"/>
    <property type="molecule type" value="Genomic_DNA"/>
</dbReference>
<dbReference type="SUPFAM" id="SSF101967">
    <property type="entry name" value="Adhesin YadA, collagen-binding domain"/>
    <property type="match status" value="3"/>
</dbReference>
<evidence type="ECO:0000313" key="15">
    <source>
        <dbReference type="Proteomes" id="UP000016529"/>
    </source>
</evidence>
<gene>
    <name evidence="14" type="ORF">N561_11645</name>
</gene>
<evidence type="ECO:0000256" key="6">
    <source>
        <dbReference type="ARBA" id="ARBA00022692"/>
    </source>
</evidence>
<evidence type="ECO:0000256" key="7">
    <source>
        <dbReference type="ARBA" id="ARBA00022729"/>
    </source>
</evidence>
<protein>
    <recommendedName>
        <fullName evidence="16">Trimeric autotransporter adhesin YadA-like C-terminal membrane anchor domain-containing protein</fullName>
    </recommendedName>
</protein>
<evidence type="ECO:0000256" key="1">
    <source>
        <dbReference type="ARBA" id="ARBA00004241"/>
    </source>
</evidence>
<dbReference type="AlphaFoldDB" id="U1GY43"/>
<evidence type="ECO:0008006" key="16">
    <source>
        <dbReference type="Google" id="ProtNLM"/>
    </source>
</evidence>
<comment type="caution">
    <text evidence="14">The sequence shown here is derived from an EMBL/GenBank/DDBJ whole genome shotgun (WGS) entry which is preliminary data.</text>
</comment>
<dbReference type="Proteomes" id="UP000016529">
    <property type="component" value="Unassembled WGS sequence"/>
</dbReference>
<dbReference type="InterPro" id="IPR011049">
    <property type="entry name" value="Serralysin-like_metalloprot_C"/>
</dbReference>
<evidence type="ECO:0000313" key="14">
    <source>
        <dbReference type="EMBL" id="ERF77433.1"/>
    </source>
</evidence>
<dbReference type="GO" id="GO:0009279">
    <property type="term" value="C:cell outer membrane"/>
    <property type="evidence" value="ECO:0007669"/>
    <property type="project" value="UniProtKB-SubCell"/>
</dbReference>
<keyword evidence="6" id="KW-0812">Transmembrane</keyword>
<sequence length="744" mass="76711">VDQSTGKPKTEDDGITPKQPLADQPQAVDQNMLKNSVVNPNGNDPTVLDNVKSGIGGDAGNGIKNGSTIDGTTGNNTFIENLDKVGKPANEGGIDKTTVVNAGDLKNLADTPLFFSGDSADGVAAADGTDKNTFSRKLSQETKIVGGVDLGLQAGATAEARKKAIADKLTNGNIGVISDGTDTLTIKLAKDLTGLNSSVYTSLTPAGNDGDATSSMKLDGNGIRFIDGQGKAKTDAPSLTTDGIKGGNKQITNIGSGLRDRQGKPVTLKNASEDILNNAVNVRDLRDVVQGLTDSGKGGGFGLTGNNGEVHKSLGETITLKGGIANKIENGIDMNKPEKATTDKNTYIDVKTSKNGSEKIMVVEIAKDLTDLNSAEFTDQEGNTTKMKGDGIYIDKNGDGNADISLTSEGLNNGGNKITNVADGTEDTDAVNVSQLNKLKQEIKQNIGDEINELNAYAPVVYSDKDGNRVIRKGNKFVKKNDETVEILPQDIRLSLVNADGKTTNPSTLQNVAEGVQDTDAVNVKQLKEATEKPLTFNGDAGSSSAKLGETVAIKGGANSADLTDNNIGVIADSSTKTLNVKLSKKLKGLESAEFVDNNGNTTNITGDGVHISGGNGSNVSLTSQGLNNGGNRITNVAPGVEATDAVNVSQLNQVGAALHNRINNVAKGAYGGVASAGAMASLPQAYLPGKSMVAAGASHYRGESAVALGASRISDNGKIILKLNASHNTSGNTMVGAGVGYQF</sequence>
<dbReference type="Gene3D" id="6.10.250.2120">
    <property type="match status" value="1"/>
</dbReference>
<evidence type="ECO:0000256" key="5">
    <source>
        <dbReference type="ARBA" id="ARBA00022452"/>
    </source>
</evidence>
<keyword evidence="10" id="KW-0998">Cell outer membrane</keyword>
<reference evidence="14 15" key="1">
    <citation type="journal article" date="2013" name="Genome Announc.">
        <title>Draft Genome Sequence of Gallibacterium anatis bv. haemolytica 12656-12 Liver, an Isolate Obtained from the Liver of a Septicemic Chicken.</title>
        <authorList>
            <person name="Kudirkiene E."/>
            <person name="Christensen H."/>
            <person name="Bojesen A.M."/>
        </authorList>
    </citation>
    <scope>NUCLEOTIDE SEQUENCE [LARGE SCALE GENOMIC DNA]</scope>
    <source>
        <strain evidence="14">12656/12</strain>
    </source>
</reference>
<dbReference type="RefSeq" id="WP_021462400.1">
    <property type="nucleotide sequence ID" value="NZ_AVOX01000065.1"/>
</dbReference>
<feature type="non-terminal residue" evidence="14">
    <location>
        <position position="1"/>
    </location>
</feature>
<dbReference type="Pfam" id="PF03895">
    <property type="entry name" value="YadA_anchor"/>
    <property type="match status" value="1"/>
</dbReference>
<evidence type="ECO:0000256" key="10">
    <source>
        <dbReference type="ARBA" id="ARBA00023237"/>
    </source>
</evidence>
<dbReference type="PATRIC" id="fig|1195244.3.peg.2237"/>
<feature type="domain" description="Trimeric autotransporter adhesin YadA-like stalk" evidence="13">
    <location>
        <begin position="509"/>
        <end position="532"/>
    </location>
</feature>
<feature type="region of interest" description="Disordered" evidence="11">
    <location>
        <begin position="1"/>
        <end position="25"/>
    </location>
</feature>
<dbReference type="InterPro" id="IPR008635">
    <property type="entry name" value="Coiled_stalk_dom"/>
</dbReference>
<feature type="domain" description="Trimeric autotransporter adhesin YadA-like C-terminal membrane anchor" evidence="12">
    <location>
        <begin position="684"/>
        <end position="744"/>
    </location>
</feature>
<keyword evidence="4" id="KW-0813">Transport</keyword>
<comment type="subcellular location">
    <subcellularLocation>
        <location evidence="2">Cell outer membrane</location>
    </subcellularLocation>
    <subcellularLocation>
        <location evidence="1">Cell surface</location>
    </subcellularLocation>
</comment>
<keyword evidence="7" id="KW-0732">Signal</keyword>
<proteinExistence type="inferred from homology"/>
<keyword evidence="8" id="KW-0653">Protein transport</keyword>
<evidence type="ECO:0000256" key="3">
    <source>
        <dbReference type="ARBA" id="ARBA00005848"/>
    </source>
</evidence>
<accession>U1GY43</accession>
<feature type="domain" description="Trimeric autotransporter adhesin YadA-like stalk" evidence="13">
    <location>
        <begin position="417"/>
        <end position="456"/>
    </location>
</feature>
<evidence type="ECO:0000259" key="13">
    <source>
        <dbReference type="Pfam" id="PF05662"/>
    </source>
</evidence>
<evidence type="ECO:0000259" key="12">
    <source>
        <dbReference type="Pfam" id="PF03895"/>
    </source>
</evidence>
<dbReference type="Gene3D" id="2.20.70.140">
    <property type="match status" value="1"/>
</dbReference>
<organism evidence="14 15">
    <name type="scientific">Gallibacterium anatis 12656/12</name>
    <dbReference type="NCBI Taxonomy" id="1195244"/>
    <lineage>
        <taxon>Bacteria</taxon>
        <taxon>Pseudomonadati</taxon>
        <taxon>Pseudomonadota</taxon>
        <taxon>Gammaproteobacteria</taxon>
        <taxon>Pasteurellales</taxon>
        <taxon>Pasteurellaceae</taxon>
        <taxon>Gallibacterium</taxon>
    </lineage>
</organism>
<evidence type="ECO:0000256" key="11">
    <source>
        <dbReference type="SAM" id="MobiDB-lite"/>
    </source>
</evidence>
<evidence type="ECO:0000256" key="4">
    <source>
        <dbReference type="ARBA" id="ARBA00022448"/>
    </source>
</evidence>
<evidence type="ECO:0000256" key="9">
    <source>
        <dbReference type="ARBA" id="ARBA00023136"/>
    </source>
</evidence>
<dbReference type="GO" id="GO:0015031">
    <property type="term" value="P:protein transport"/>
    <property type="evidence" value="ECO:0007669"/>
    <property type="project" value="UniProtKB-KW"/>
</dbReference>
<comment type="similarity">
    <text evidence="3">Belongs to the autotransporter-2 (AT-2) (TC 1.B.40) family.</text>
</comment>
<dbReference type="Gene3D" id="2.150.10.10">
    <property type="entry name" value="Serralysin-like metalloprotease, C-terminal"/>
    <property type="match status" value="2"/>
</dbReference>